<name>A0A9D3VQW0_9ROSI</name>
<sequence>MQVEITAGEISDKILDALEKIGCIDSSQGLPIPLRMLTAPSHWTVYPDTYGAQYLDAVDRIWWGRIQDVERSKASDLVSEQLRNRCCLTGFE</sequence>
<dbReference type="EMBL" id="JAIQCV010000006">
    <property type="protein sequence ID" value="KAH1091053.1"/>
    <property type="molecule type" value="Genomic_DNA"/>
</dbReference>
<evidence type="ECO:0000313" key="1">
    <source>
        <dbReference type="EMBL" id="KAH1091053.1"/>
    </source>
</evidence>
<accession>A0A9D3VQW0</accession>
<evidence type="ECO:0000313" key="2">
    <source>
        <dbReference type="Proteomes" id="UP000828251"/>
    </source>
</evidence>
<protein>
    <submittedName>
        <fullName evidence="1">Uncharacterized protein</fullName>
    </submittedName>
</protein>
<dbReference type="AlphaFoldDB" id="A0A9D3VQW0"/>
<keyword evidence="2" id="KW-1185">Reference proteome</keyword>
<proteinExistence type="predicted"/>
<gene>
    <name evidence="1" type="ORF">J1N35_018310</name>
</gene>
<comment type="caution">
    <text evidence="1">The sequence shown here is derived from an EMBL/GenBank/DDBJ whole genome shotgun (WGS) entry which is preliminary data.</text>
</comment>
<dbReference type="OrthoDB" id="608866at2759"/>
<organism evidence="1 2">
    <name type="scientific">Gossypium stocksii</name>
    <dbReference type="NCBI Taxonomy" id="47602"/>
    <lineage>
        <taxon>Eukaryota</taxon>
        <taxon>Viridiplantae</taxon>
        <taxon>Streptophyta</taxon>
        <taxon>Embryophyta</taxon>
        <taxon>Tracheophyta</taxon>
        <taxon>Spermatophyta</taxon>
        <taxon>Magnoliopsida</taxon>
        <taxon>eudicotyledons</taxon>
        <taxon>Gunneridae</taxon>
        <taxon>Pentapetalae</taxon>
        <taxon>rosids</taxon>
        <taxon>malvids</taxon>
        <taxon>Malvales</taxon>
        <taxon>Malvaceae</taxon>
        <taxon>Malvoideae</taxon>
        <taxon>Gossypium</taxon>
    </lineage>
</organism>
<reference evidence="1 2" key="1">
    <citation type="journal article" date="2021" name="Plant Biotechnol. J.">
        <title>Multi-omics assisted identification of the key and species-specific regulatory components of drought-tolerant mechanisms in Gossypium stocksii.</title>
        <authorList>
            <person name="Yu D."/>
            <person name="Ke L."/>
            <person name="Zhang D."/>
            <person name="Wu Y."/>
            <person name="Sun Y."/>
            <person name="Mei J."/>
            <person name="Sun J."/>
            <person name="Sun Y."/>
        </authorList>
    </citation>
    <scope>NUCLEOTIDE SEQUENCE [LARGE SCALE GENOMIC DNA]</scope>
    <source>
        <strain evidence="2">cv. E1</strain>
        <tissue evidence="1">Leaf</tissue>
    </source>
</reference>
<dbReference type="Proteomes" id="UP000828251">
    <property type="component" value="Unassembled WGS sequence"/>
</dbReference>